<feature type="compositionally biased region" description="Polar residues" evidence="1">
    <location>
        <begin position="232"/>
        <end position="243"/>
    </location>
</feature>
<comment type="caution">
    <text evidence="2">The sequence shown here is derived from an EMBL/GenBank/DDBJ whole genome shotgun (WGS) entry which is preliminary data.</text>
</comment>
<dbReference type="RefSeq" id="WP_264068226.1">
    <property type="nucleotide sequence ID" value="NZ_JACKTY010000029.1"/>
</dbReference>
<dbReference type="PANTHER" id="PTHR35569:SF1">
    <property type="entry name" value="CYANAMIDE HYDRATASE DDI2-RELATED"/>
    <property type="match status" value="1"/>
</dbReference>
<gene>
    <name evidence="2" type="ORF">H7J73_14725</name>
</gene>
<feature type="region of interest" description="Disordered" evidence="1">
    <location>
        <begin position="222"/>
        <end position="243"/>
    </location>
</feature>
<dbReference type="EMBL" id="JACKTY010000029">
    <property type="protein sequence ID" value="MCV7227286.1"/>
    <property type="molecule type" value="Genomic_DNA"/>
</dbReference>
<organism evidence="2 3">
    <name type="scientific">Mycolicibacterium komossense</name>
    <dbReference type="NCBI Taxonomy" id="1779"/>
    <lineage>
        <taxon>Bacteria</taxon>
        <taxon>Bacillati</taxon>
        <taxon>Actinomycetota</taxon>
        <taxon>Actinomycetes</taxon>
        <taxon>Mycobacteriales</taxon>
        <taxon>Mycobacteriaceae</taxon>
        <taxon>Mycolicibacterium</taxon>
    </lineage>
</organism>
<reference evidence="2 3" key="1">
    <citation type="journal article" date="2022" name="BMC Genomics">
        <title>Comparative genome analysis of mycobacteria focusing on tRNA and non-coding RNA.</title>
        <authorList>
            <person name="Behra P.R.K."/>
            <person name="Pettersson B.M.F."/>
            <person name="Ramesh M."/>
            <person name="Das S."/>
            <person name="Dasgupta S."/>
            <person name="Kirsebom L.A."/>
        </authorList>
    </citation>
    <scope>NUCLEOTIDE SEQUENCE [LARGE SCALE GENOMIC DNA]</scope>
    <source>
        <strain evidence="2 3">DSM 44078</strain>
    </source>
</reference>
<accession>A0ABT3CCW9</accession>
<dbReference type="PANTHER" id="PTHR35569">
    <property type="entry name" value="CYANAMIDE HYDRATASE DDI2-RELATED"/>
    <property type="match status" value="1"/>
</dbReference>
<dbReference type="SUPFAM" id="SSF109604">
    <property type="entry name" value="HD-domain/PDEase-like"/>
    <property type="match status" value="1"/>
</dbReference>
<keyword evidence="3" id="KW-1185">Reference proteome</keyword>
<sequence>MTIPDIASAERFGLPDSPVAVAARQLANNVCPEFVYNHAVRSYLFARELSAADQTPDDGDDELLFLTCVLHDLGATEYANTDERFEVDGADAAARFLQMNGVDAARVEIAWTAIALRTSVGLAHRFGPLAAVAQMGIGTDIVGTHKQLLPKGFADRVHAAWPRHDLGYALAAVVAEQAQRNPAKAPPMSFPAHLHQLMYRVESPTTWFDVVDDDGWNDRPIAVGSGVRSAGHTHNSTLQKASR</sequence>
<evidence type="ECO:0000313" key="3">
    <source>
        <dbReference type="Proteomes" id="UP001526201"/>
    </source>
</evidence>
<dbReference type="InterPro" id="IPR003607">
    <property type="entry name" value="HD/PDEase_dom"/>
</dbReference>
<proteinExistence type="predicted"/>
<evidence type="ECO:0000256" key="1">
    <source>
        <dbReference type="SAM" id="MobiDB-lite"/>
    </source>
</evidence>
<name>A0ABT3CCW9_9MYCO</name>
<dbReference type="CDD" id="cd00077">
    <property type="entry name" value="HDc"/>
    <property type="match status" value="1"/>
</dbReference>
<dbReference type="Proteomes" id="UP001526201">
    <property type="component" value="Unassembled WGS sequence"/>
</dbReference>
<protein>
    <submittedName>
        <fullName evidence="2">Phosphohydrolase</fullName>
    </submittedName>
</protein>
<dbReference type="Gene3D" id="1.10.3210.10">
    <property type="entry name" value="Hypothetical protein af1432"/>
    <property type="match status" value="1"/>
</dbReference>
<evidence type="ECO:0000313" key="2">
    <source>
        <dbReference type="EMBL" id="MCV7227286.1"/>
    </source>
</evidence>